<keyword evidence="1" id="KW-0732">Signal</keyword>
<protein>
    <submittedName>
        <fullName evidence="2">Uncharacterized protein</fullName>
    </submittedName>
</protein>
<feature type="signal peptide" evidence="1">
    <location>
        <begin position="1"/>
        <end position="25"/>
    </location>
</feature>
<dbReference type="Proteomes" id="UP001202717">
    <property type="component" value="Chromosome"/>
</dbReference>
<gene>
    <name evidence="2" type="ORF">MUN68_011030</name>
</gene>
<name>A0ABY7RUV4_9FLAO</name>
<dbReference type="EMBL" id="CP116221">
    <property type="protein sequence ID" value="WCO00598.1"/>
    <property type="molecule type" value="Genomic_DNA"/>
</dbReference>
<accession>A0ABY7RUV4</accession>
<dbReference type="RefSeq" id="WP_249996240.1">
    <property type="nucleotide sequence ID" value="NZ_CP116221.1"/>
</dbReference>
<reference evidence="2 3" key="1">
    <citation type="submission" date="2023-01" db="EMBL/GenBank/DDBJ databases">
        <title>Psychroserpens ponticola sp. nov., isolated from seawater.</title>
        <authorList>
            <person name="Kristyanto S."/>
            <person name="Jung J."/>
            <person name="Kim J.M."/>
            <person name="Jeon C.O."/>
        </authorList>
    </citation>
    <scope>NUCLEOTIDE SEQUENCE [LARGE SCALE GENOMIC DNA]</scope>
    <source>
        <strain evidence="2 3">MSW6</strain>
    </source>
</reference>
<proteinExistence type="predicted"/>
<sequence>MIIKLKNFKFLTLALIFVLPVCVNSQDFKESINDISSKLESVEASKAQFSQELKDISSGYAIATITEIDTKGESEGINYEFSFSDVDINTVRTITKKDVILVQLLIKGKQKLIKKIEDGGDKVSYVDELFFYAKDIDNGRDIVDSIKNIIPLNETIEKNKLSLTTYSEHLQWLMDNVSEVDYLKKQYSQKLSNDGKQNGHAKLETTESVKSKMEVMSYEFNFAVLNPNSINFKIRSDEFYIEVENRRNIKSIKTFDNNVQGNFTNSLEFYASSVENGKDIYKVLKAIIPLAEKAFSDNKPNIATKTNAIDYLNKVMANISTTDKAITQTIKNECVTDFNQKIATSKDIDDNVYTFNFIDINSDNIEYNSQQDLLFVEFFTNQKSKYMKYTQNGELQNYKNEIKLYVNSIEEAMIAREAIQTIIKECKTQTKTYSGLSEKQCLDALSEAIGVVKINDDNYDQSIEIIDDEAKTIKFTKVFANAKKSEEQVFEFGIKDINTKSIEMKTSGKNVTVEMSTKYFEKIVKTYEDGEIKSYGNKIIIEASNIENAREILNLFAIATKD</sequence>
<feature type="chain" id="PRO_5045858731" evidence="1">
    <location>
        <begin position="26"/>
        <end position="562"/>
    </location>
</feature>
<organism evidence="2 3">
    <name type="scientific">Psychroserpens ponticola</name>
    <dbReference type="NCBI Taxonomy" id="2932268"/>
    <lineage>
        <taxon>Bacteria</taxon>
        <taxon>Pseudomonadati</taxon>
        <taxon>Bacteroidota</taxon>
        <taxon>Flavobacteriia</taxon>
        <taxon>Flavobacteriales</taxon>
        <taxon>Flavobacteriaceae</taxon>
        <taxon>Psychroserpens</taxon>
    </lineage>
</organism>
<evidence type="ECO:0000256" key="1">
    <source>
        <dbReference type="SAM" id="SignalP"/>
    </source>
</evidence>
<evidence type="ECO:0000313" key="2">
    <source>
        <dbReference type="EMBL" id="WCO00598.1"/>
    </source>
</evidence>
<keyword evidence="3" id="KW-1185">Reference proteome</keyword>
<evidence type="ECO:0000313" key="3">
    <source>
        <dbReference type="Proteomes" id="UP001202717"/>
    </source>
</evidence>